<comment type="caution">
    <text evidence="10">The sequence shown here is derived from an EMBL/GenBank/DDBJ whole genome shotgun (WGS) entry which is preliminary data.</text>
</comment>
<dbReference type="Pfam" id="PF13442">
    <property type="entry name" value="Cytochrome_CBB3"/>
    <property type="match status" value="1"/>
</dbReference>
<dbReference type="Gene3D" id="1.10.760.10">
    <property type="entry name" value="Cytochrome c-like domain"/>
    <property type="match status" value="1"/>
</dbReference>
<feature type="transmembrane region" description="Helical" evidence="8">
    <location>
        <begin position="7"/>
        <end position="30"/>
    </location>
</feature>
<proteinExistence type="predicted"/>
<organism evidence="10 11">
    <name type="scientific">Effusibacillus consociatus</name>
    <dbReference type="NCBI Taxonomy" id="1117041"/>
    <lineage>
        <taxon>Bacteria</taxon>
        <taxon>Bacillati</taxon>
        <taxon>Bacillota</taxon>
        <taxon>Bacilli</taxon>
        <taxon>Bacillales</taxon>
        <taxon>Alicyclobacillaceae</taxon>
        <taxon>Effusibacillus</taxon>
    </lineage>
</organism>
<dbReference type="PIRSF" id="PIRSF000025">
    <property type="entry name" value="Cytc_Bsub_c550"/>
    <property type="match status" value="1"/>
</dbReference>
<dbReference type="EMBL" id="JBHSHC010000119">
    <property type="protein sequence ID" value="MFC4769181.1"/>
    <property type="molecule type" value="Genomic_DNA"/>
</dbReference>
<protein>
    <submittedName>
        <fullName evidence="10">C-type cytochrome</fullName>
    </submittedName>
</protein>
<evidence type="ECO:0000259" key="9">
    <source>
        <dbReference type="PROSITE" id="PS51007"/>
    </source>
</evidence>
<dbReference type="RefSeq" id="WP_380027405.1">
    <property type="nucleotide sequence ID" value="NZ_JBHSHC010000119.1"/>
</dbReference>
<evidence type="ECO:0000256" key="4">
    <source>
        <dbReference type="ARBA" id="ARBA00022982"/>
    </source>
</evidence>
<feature type="domain" description="Cytochrome c" evidence="9">
    <location>
        <begin position="54"/>
        <end position="127"/>
    </location>
</feature>
<keyword evidence="5 6" id="KW-0408">Iron</keyword>
<dbReference type="InterPro" id="IPR009056">
    <property type="entry name" value="Cyt_c-like_dom"/>
</dbReference>
<keyword evidence="8" id="KW-0472">Membrane</keyword>
<dbReference type="InterPro" id="IPR051811">
    <property type="entry name" value="Cytochrome_c550/c551-like"/>
</dbReference>
<keyword evidence="1" id="KW-0813">Transport</keyword>
<dbReference type="PANTHER" id="PTHR37823:SF4">
    <property type="entry name" value="MENAQUINOL-CYTOCHROME C REDUCTASE CYTOCHROME B_C SUBUNIT"/>
    <property type="match status" value="1"/>
</dbReference>
<evidence type="ECO:0000256" key="2">
    <source>
        <dbReference type="ARBA" id="ARBA00022617"/>
    </source>
</evidence>
<keyword evidence="4" id="KW-0249">Electron transport</keyword>
<evidence type="ECO:0000313" key="10">
    <source>
        <dbReference type="EMBL" id="MFC4769181.1"/>
    </source>
</evidence>
<name>A0ABV9Q3V3_9BACL</name>
<dbReference type="PROSITE" id="PS51007">
    <property type="entry name" value="CYTC"/>
    <property type="match status" value="1"/>
</dbReference>
<keyword evidence="8" id="KW-0812">Transmembrane</keyword>
<keyword evidence="11" id="KW-1185">Reference proteome</keyword>
<accession>A0ABV9Q3V3</accession>
<keyword evidence="3 6" id="KW-0479">Metal-binding</keyword>
<feature type="region of interest" description="Disordered" evidence="7">
    <location>
        <begin position="37"/>
        <end position="57"/>
    </location>
</feature>
<reference evidence="11" key="1">
    <citation type="journal article" date="2019" name="Int. J. Syst. Evol. Microbiol.">
        <title>The Global Catalogue of Microorganisms (GCM) 10K type strain sequencing project: providing services to taxonomists for standard genome sequencing and annotation.</title>
        <authorList>
            <consortium name="The Broad Institute Genomics Platform"/>
            <consortium name="The Broad Institute Genome Sequencing Center for Infectious Disease"/>
            <person name="Wu L."/>
            <person name="Ma J."/>
        </authorList>
    </citation>
    <scope>NUCLEOTIDE SEQUENCE [LARGE SCALE GENOMIC DNA]</scope>
    <source>
        <strain evidence="11">WYCCWR 12678</strain>
    </source>
</reference>
<dbReference type="PANTHER" id="PTHR37823">
    <property type="entry name" value="CYTOCHROME C-553-LIKE"/>
    <property type="match status" value="1"/>
</dbReference>
<sequence length="127" mass="13400">MKQYLKGLLVAAVPATLGILFGLGIIFYGLNHMHKTEEASAKPAEDKKQTQSSGTANADMKSFVQQNCASCHGADLKGNVGPSLVAAGQKLSEQDIAKVLKEGRGIMPKGLANGKEAEVAKYLKSLK</sequence>
<keyword evidence="8" id="KW-1133">Transmembrane helix</keyword>
<evidence type="ECO:0000256" key="8">
    <source>
        <dbReference type="SAM" id="Phobius"/>
    </source>
</evidence>
<evidence type="ECO:0000256" key="3">
    <source>
        <dbReference type="ARBA" id="ARBA00022723"/>
    </source>
</evidence>
<keyword evidence="2 6" id="KW-0349">Heme</keyword>
<dbReference type="InterPro" id="IPR036909">
    <property type="entry name" value="Cyt_c-like_dom_sf"/>
</dbReference>
<evidence type="ECO:0000256" key="7">
    <source>
        <dbReference type="SAM" id="MobiDB-lite"/>
    </source>
</evidence>
<dbReference type="SUPFAM" id="SSF46626">
    <property type="entry name" value="Cytochrome c"/>
    <property type="match status" value="1"/>
</dbReference>
<dbReference type="InterPro" id="IPR012218">
    <property type="entry name" value="Cyt_c_BACSU-c550-type"/>
</dbReference>
<evidence type="ECO:0000256" key="1">
    <source>
        <dbReference type="ARBA" id="ARBA00022448"/>
    </source>
</evidence>
<evidence type="ECO:0000313" key="11">
    <source>
        <dbReference type="Proteomes" id="UP001596002"/>
    </source>
</evidence>
<gene>
    <name evidence="10" type="ORF">ACFO8Q_17770</name>
</gene>
<feature type="compositionally biased region" description="Basic and acidic residues" evidence="7">
    <location>
        <begin position="37"/>
        <end position="49"/>
    </location>
</feature>
<evidence type="ECO:0000256" key="5">
    <source>
        <dbReference type="ARBA" id="ARBA00023004"/>
    </source>
</evidence>
<dbReference type="Proteomes" id="UP001596002">
    <property type="component" value="Unassembled WGS sequence"/>
</dbReference>
<evidence type="ECO:0000256" key="6">
    <source>
        <dbReference type="PROSITE-ProRule" id="PRU00433"/>
    </source>
</evidence>